<dbReference type="STRING" id="1006004.GBAG_1393"/>
<dbReference type="PANTHER" id="PTHR44688:SF16">
    <property type="entry name" value="DNA-BINDING TRANSCRIPTIONAL ACTIVATOR DEVR_DOSR"/>
    <property type="match status" value="1"/>
</dbReference>
<dbReference type="PROSITE" id="PS00622">
    <property type="entry name" value="HTH_LUXR_1"/>
    <property type="match status" value="1"/>
</dbReference>
<proteinExistence type="predicted"/>
<feature type="domain" description="HTH luxR-type" evidence="4">
    <location>
        <begin position="154"/>
        <end position="219"/>
    </location>
</feature>
<evidence type="ECO:0000256" key="1">
    <source>
        <dbReference type="ARBA" id="ARBA00023015"/>
    </source>
</evidence>
<dbReference type="Proteomes" id="UP000028653">
    <property type="component" value="Unassembled WGS sequence"/>
</dbReference>
<evidence type="ECO:0000256" key="2">
    <source>
        <dbReference type="ARBA" id="ARBA00023125"/>
    </source>
</evidence>
<dbReference type="InterPro" id="IPR000792">
    <property type="entry name" value="Tscrpt_reg_LuxR_C"/>
</dbReference>
<dbReference type="Pfam" id="PF00196">
    <property type="entry name" value="GerE"/>
    <property type="match status" value="1"/>
</dbReference>
<dbReference type="Gene3D" id="3.40.50.2300">
    <property type="match status" value="1"/>
</dbReference>
<evidence type="ECO:0000313" key="6">
    <source>
        <dbReference type="Proteomes" id="UP000028653"/>
    </source>
</evidence>
<dbReference type="AlphaFoldDB" id="A0A085GH22"/>
<dbReference type="PRINTS" id="PR00038">
    <property type="entry name" value="HTHLUXR"/>
</dbReference>
<evidence type="ECO:0000259" key="4">
    <source>
        <dbReference type="PROSITE" id="PS50043"/>
    </source>
</evidence>
<protein>
    <submittedName>
        <fullName evidence="5">Transcriptional regulator</fullName>
    </submittedName>
</protein>
<evidence type="ECO:0000313" key="5">
    <source>
        <dbReference type="EMBL" id="KFC83017.1"/>
    </source>
</evidence>
<keyword evidence="2" id="KW-0238">DNA-binding</keyword>
<name>A0A085GH22_9ENTR</name>
<keyword evidence="3" id="KW-0804">Transcription</keyword>
<dbReference type="SMART" id="SM00421">
    <property type="entry name" value="HTH_LUXR"/>
    <property type="match status" value="1"/>
</dbReference>
<dbReference type="GO" id="GO:0003677">
    <property type="term" value="F:DNA binding"/>
    <property type="evidence" value="ECO:0007669"/>
    <property type="project" value="UniProtKB-KW"/>
</dbReference>
<reference evidence="5 6" key="1">
    <citation type="submission" date="2014-05" db="EMBL/GenBank/DDBJ databases">
        <title>ATOL: Assembling a taxonomically balanced genome-scale reconstruction of the evolutionary history of the Enterobacteriaceae.</title>
        <authorList>
            <person name="Plunkett G.III."/>
            <person name="Neeno-Eckwall E.C."/>
            <person name="Glasner J.D."/>
            <person name="Perna N.T."/>
        </authorList>
    </citation>
    <scope>NUCLEOTIDE SEQUENCE [LARGE SCALE GENOMIC DNA]</scope>
    <source>
        <strain evidence="5 6">ATCC 33320</strain>
    </source>
</reference>
<dbReference type="FunFam" id="1.10.10.10:FF:000153">
    <property type="entry name" value="LuxR family transcriptional regulator"/>
    <property type="match status" value="1"/>
</dbReference>
<dbReference type="Gene3D" id="1.10.10.10">
    <property type="entry name" value="Winged helix-like DNA-binding domain superfamily/Winged helix DNA-binding domain"/>
    <property type="match status" value="1"/>
</dbReference>
<dbReference type="RefSeq" id="WP_034494430.1">
    <property type="nucleotide sequence ID" value="NZ_JMPI01000022.1"/>
</dbReference>
<gene>
    <name evidence="5" type="primary">csgD</name>
    <name evidence="5" type="ORF">GBAG_1393</name>
</gene>
<dbReference type="eggNOG" id="COG2197">
    <property type="taxonomic scope" value="Bacteria"/>
</dbReference>
<dbReference type="GO" id="GO:0006355">
    <property type="term" value="P:regulation of DNA-templated transcription"/>
    <property type="evidence" value="ECO:0007669"/>
    <property type="project" value="InterPro"/>
</dbReference>
<evidence type="ECO:0000256" key="3">
    <source>
        <dbReference type="ARBA" id="ARBA00023163"/>
    </source>
</evidence>
<dbReference type="InterPro" id="IPR036388">
    <property type="entry name" value="WH-like_DNA-bd_sf"/>
</dbReference>
<dbReference type="OrthoDB" id="561214at2"/>
<dbReference type="PANTHER" id="PTHR44688">
    <property type="entry name" value="DNA-BINDING TRANSCRIPTIONAL ACTIVATOR DEVR_DOSR"/>
    <property type="match status" value="1"/>
</dbReference>
<comment type="caution">
    <text evidence="5">The sequence shown here is derived from an EMBL/GenBank/DDBJ whole genome shotgun (WGS) entry which is preliminary data.</text>
</comment>
<accession>A0A085GH22</accession>
<sequence length="221" mass="25441">MFNEVHTMNSQALNAQTLLLITKPSLQATALLQHLKSSLSINGKLHNIQRSLEDVVGNVVVLFDMVEADKKLINYWQDNLGRKHNSIKLLLLNTPEEYQFRDIENWPHINGVFYMSEEEPRVVEGIRGVMAGECYFSQKLASYLINHSGNYRFNNVESSLLTHREKEILNKLRIGASNIEIAQSLFISENTVKTHLYNLFKKISVKNRTQAVSWANDNLRR</sequence>
<keyword evidence="1" id="KW-0805">Transcription regulation</keyword>
<dbReference type="CDD" id="cd06170">
    <property type="entry name" value="LuxR_C_like"/>
    <property type="match status" value="1"/>
</dbReference>
<dbReference type="EMBL" id="JMPI01000022">
    <property type="protein sequence ID" value="KFC83017.1"/>
    <property type="molecule type" value="Genomic_DNA"/>
</dbReference>
<dbReference type="InterPro" id="IPR016032">
    <property type="entry name" value="Sig_transdc_resp-reg_C-effctor"/>
</dbReference>
<dbReference type="PROSITE" id="PS50043">
    <property type="entry name" value="HTH_LUXR_2"/>
    <property type="match status" value="1"/>
</dbReference>
<keyword evidence="6" id="KW-1185">Reference proteome</keyword>
<dbReference type="NCBIfam" id="NF007505">
    <property type="entry name" value="PRK10100.1"/>
    <property type="match status" value="1"/>
</dbReference>
<organism evidence="5 6">
    <name type="scientific">Buttiauxella agrestis ATCC 33320</name>
    <dbReference type="NCBI Taxonomy" id="1006004"/>
    <lineage>
        <taxon>Bacteria</taxon>
        <taxon>Pseudomonadati</taxon>
        <taxon>Pseudomonadota</taxon>
        <taxon>Gammaproteobacteria</taxon>
        <taxon>Enterobacterales</taxon>
        <taxon>Enterobacteriaceae</taxon>
        <taxon>Buttiauxella</taxon>
    </lineage>
</organism>
<dbReference type="SUPFAM" id="SSF46894">
    <property type="entry name" value="C-terminal effector domain of the bipartite response regulators"/>
    <property type="match status" value="1"/>
</dbReference>